<sequence length="143" mass="16101">MAFTAVLVVLWPSVALAQEPNPHTHKKYGALMPDYFWDRVAQCETASNWQHSTRSYTGGLGLYRGTAFNWSGRRDIGKLSPAKQVEIAERVAFTGWVNPKTGVKKWPVGPFGWGTIRHNCMGLRTSVCKSKVPAVRKFRHRCP</sequence>
<dbReference type="Pfam" id="PF06737">
    <property type="entry name" value="Transglycosylas"/>
    <property type="match status" value="1"/>
</dbReference>
<evidence type="ECO:0000259" key="2">
    <source>
        <dbReference type="Pfam" id="PF06737"/>
    </source>
</evidence>
<protein>
    <submittedName>
        <fullName evidence="3">Transglycosylase-like</fullName>
    </submittedName>
</protein>
<evidence type="ECO:0000256" key="1">
    <source>
        <dbReference type="ARBA" id="ARBA00022801"/>
    </source>
</evidence>
<dbReference type="GO" id="GO:0016787">
    <property type="term" value="F:hydrolase activity"/>
    <property type="evidence" value="ECO:0007669"/>
    <property type="project" value="UniProtKB-KW"/>
</dbReference>
<dbReference type="Gene3D" id="1.10.530.10">
    <property type="match status" value="1"/>
</dbReference>
<keyword evidence="1" id="KW-0378">Hydrolase</keyword>
<organism evidence="3">
    <name type="scientific">uncultured Caudovirales phage</name>
    <dbReference type="NCBI Taxonomy" id="2100421"/>
    <lineage>
        <taxon>Viruses</taxon>
        <taxon>Duplodnaviria</taxon>
        <taxon>Heunggongvirae</taxon>
        <taxon>Uroviricota</taxon>
        <taxon>Caudoviricetes</taxon>
        <taxon>Peduoviridae</taxon>
        <taxon>Maltschvirus</taxon>
        <taxon>Maltschvirus maltsch</taxon>
    </lineage>
</organism>
<dbReference type="InterPro" id="IPR010618">
    <property type="entry name" value="RPF"/>
</dbReference>
<dbReference type="SUPFAM" id="SSF53955">
    <property type="entry name" value="Lysozyme-like"/>
    <property type="match status" value="1"/>
</dbReference>
<dbReference type="EMBL" id="LR798331">
    <property type="protein sequence ID" value="CAB5223669.1"/>
    <property type="molecule type" value="Genomic_DNA"/>
</dbReference>
<accession>A0A6J7X355</accession>
<proteinExistence type="predicted"/>
<gene>
    <name evidence="3" type="ORF">UFOVP738_9</name>
</gene>
<dbReference type="InterPro" id="IPR023346">
    <property type="entry name" value="Lysozyme-like_dom_sf"/>
</dbReference>
<reference evidence="3" key="1">
    <citation type="submission" date="2020-05" db="EMBL/GenBank/DDBJ databases">
        <authorList>
            <person name="Chiriac C."/>
            <person name="Salcher M."/>
            <person name="Ghai R."/>
            <person name="Kavagutti S V."/>
        </authorList>
    </citation>
    <scope>NUCLEOTIDE SEQUENCE</scope>
</reference>
<feature type="domain" description="Resuscitation-promoting factor core lysozyme-like" evidence="2">
    <location>
        <begin position="36"/>
        <end position="107"/>
    </location>
</feature>
<evidence type="ECO:0000313" key="3">
    <source>
        <dbReference type="EMBL" id="CAB5223669.1"/>
    </source>
</evidence>
<name>A0A6J7X355_9CAUD</name>